<name>A0A3D8QPP1_9HELO</name>
<keyword evidence="4" id="KW-1185">Reference proteome</keyword>
<dbReference type="EMBL" id="PDLM01000013">
    <property type="protein sequence ID" value="RDW63775.1"/>
    <property type="molecule type" value="Genomic_DNA"/>
</dbReference>
<dbReference type="SUPFAM" id="SSF57701">
    <property type="entry name" value="Zn2/Cys6 DNA-binding domain"/>
    <property type="match status" value="1"/>
</dbReference>
<sequence>MDGNTAFRFLSPNNPGRRRKVQQRTKSGCLTCKVKRVKCDELKPVCTRCLRNSRPCAYNDPGADLDGSASLSVLSAFTVDPLTSLATTFSGHIIQHFQRNWDQILHIPGIYRIISLSQTSSLVVNVILAISACHLRHISLGNTQHRIAEHSYLSVTLQQYQQILDVPRATLDESGVESLLISAMLLNILTFPLLDSRVGYDQSTSWVFGPAEDLRGWLALQAGMKPLLISASAQALKTRSTLRQTMFGCDERNWPMPNLDLNLAVLPDRWIQAFNLDDPCSVETFGLPVAILQELQYIKPLRLNVFRNLLFIWKMPTRFRTLLHEKDERAVWLFGYWLGLLCRYEGAWWCDKRVRTEYLAISTFLDQHCLPERPGSEGGMWLDMMNELKLVPVFICT</sequence>
<dbReference type="Gene3D" id="4.10.240.10">
    <property type="entry name" value="Zn(2)-C6 fungal-type DNA-binding domain"/>
    <property type="match status" value="1"/>
</dbReference>
<dbReference type="GO" id="GO:0008270">
    <property type="term" value="F:zinc ion binding"/>
    <property type="evidence" value="ECO:0007669"/>
    <property type="project" value="InterPro"/>
</dbReference>
<comment type="caution">
    <text evidence="3">The sequence shown here is derived from an EMBL/GenBank/DDBJ whole genome shotgun (WGS) entry which is preliminary data.</text>
</comment>
<dbReference type="PANTHER" id="PTHR47657:SF11">
    <property type="entry name" value="FINGER DOMAIN PROTEIN, PUTATIVE (AFU_ORTHOLOGUE AFUA_1G01650)-RELATED"/>
    <property type="match status" value="1"/>
</dbReference>
<dbReference type="PROSITE" id="PS50048">
    <property type="entry name" value="ZN2_CY6_FUNGAL_2"/>
    <property type="match status" value="1"/>
</dbReference>
<reference evidence="3 4" key="1">
    <citation type="journal article" date="2018" name="IMA Fungus">
        <title>IMA Genome-F 9: Draft genome sequence of Annulohypoxylon stygium, Aspergillus mulundensis, Berkeleyomyces basicola (syn. Thielaviopsis basicola), Ceratocystis smalleyi, two Cercospora beticola strains, Coleophoma cylindrospora, Fusarium fracticaudum, Phialophora cf. hyalina, and Morchella septimelata.</title>
        <authorList>
            <person name="Wingfield B.D."/>
            <person name="Bills G.F."/>
            <person name="Dong Y."/>
            <person name="Huang W."/>
            <person name="Nel W.J."/>
            <person name="Swalarsk-Parry B.S."/>
            <person name="Vaghefi N."/>
            <person name="Wilken P.M."/>
            <person name="An Z."/>
            <person name="de Beer Z.W."/>
            <person name="De Vos L."/>
            <person name="Chen L."/>
            <person name="Duong T.A."/>
            <person name="Gao Y."/>
            <person name="Hammerbacher A."/>
            <person name="Kikkert J.R."/>
            <person name="Li Y."/>
            <person name="Li H."/>
            <person name="Li K."/>
            <person name="Li Q."/>
            <person name="Liu X."/>
            <person name="Ma X."/>
            <person name="Naidoo K."/>
            <person name="Pethybridge S.J."/>
            <person name="Sun J."/>
            <person name="Steenkamp E.T."/>
            <person name="van der Nest M.A."/>
            <person name="van Wyk S."/>
            <person name="Wingfield M.J."/>
            <person name="Xiong C."/>
            <person name="Yue Q."/>
            <person name="Zhang X."/>
        </authorList>
    </citation>
    <scope>NUCLEOTIDE SEQUENCE [LARGE SCALE GENOMIC DNA]</scope>
    <source>
        <strain evidence="3 4">BP6252</strain>
    </source>
</reference>
<gene>
    <name evidence="3" type="ORF">BP6252_11320</name>
</gene>
<dbReference type="CDD" id="cd00067">
    <property type="entry name" value="GAL4"/>
    <property type="match status" value="1"/>
</dbReference>
<dbReference type="AlphaFoldDB" id="A0A3D8QPP1"/>
<evidence type="ECO:0000313" key="3">
    <source>
        <dbReference type="EMBL" id="RDW63775.1"/>
    </source>
</evidence>
<feature type="domain" description="Zn(2)-C6 fungal-type" evidence="2">
    <location>
        <begin position="28"/>
        <end position="58"/>
    </location>
</feature>
<dbReference type="PANTHER" id="PTHR47657">
    <property type="entry name" value="STEROL REGULATORY ELEMENT-BINDING PROTEIN ECM22"/>
    <property type="match status" value="1"/>
</dbReference>
<organism evidence="3 4">
    <name type="scientific">Coleophoma cylindrospora</name>
    <dbReference type="NCBI Taxonomy" id="1849047"/>
    <lineage>
        <taxon>Eukaryota</taxon>
        <taxon>Fungi</taxon>
        <taxon>Dikarya</taxon>
        <taxon>Ascomycota</taxon>
        <taxon>Pezizomycotina</taxon>
        <taxon>Leotiomycetes</taxon>
        <taxon>Helotiales</taxon>
        <taxon>Dermateaceae</taxon>
        <taxon>Coleophoma</taxon>
    </lineage>
</organism>
<dbReference type="PROSITE" id="PS00463">
    <property type="entry name" value="ZN2_CY6_FUNGAL_1"/>
    <property type="match status" value="1"/>
</dbReference>
<dbReference type="SMART" id="SM00066">
    <property type="entry name" value="GAL4"/>
    <property type="match status" value="1"/>
</dbReference>
<dbReference type="Pfam" id="PF00172">
    <property type="entry name" value="Zn_clus"/>
    <property type="match status" value="1"/>
</dbReference>
<dbReference type="OrthoDB" id="416217at2759"/>
<keyword evidence="1" id="KW-0539">Nucleus</keyword>
<evidence type="ECO:0000256" key="1">
    <source>
        <dbReference type="ARBA" id="ARBA00023242"/>
    </source>
</evidence>
<evidence type="ECO:0000259" key="2">
    <source>
        <dbReference type="PROSITE" id="PS50048"/>
    </source>
</evidence>
<dbReference type="Proteomes" id="UP000256645">
    <property type="component" value="Unassembled WGS sequence"/>
</dbReference>
<dbReference type="InterPro" id="IPR052400">
    <property type="entry name" value="Zn2-C6_fungal_TF"/>
</dbReference>
<accession>A0A3D8QPP1</accession>
<dbReference type="InterPro" id="IPR001138">
    <property type="entry name" value="Zn2Cys6_DnaBD"/>
</dbReference>
<dbReference type="GO" id="GO:0000981">
    <property type="term" value="F:DNA-binding transcription factor activity, RNA polymerase II-specific"/>
    <property type="evidence" value="ECO:0007669"/>
    <property type="project" value="InterPro"/>
</dbReference>
<proteinExistence type="predicted"/>
<protein>
    <recommendedName>
        <fullName evidence="2">Zn(2)-C6 fungal-type domain-containing protein</fullName>
    </recommendedName>
</protein>
<dbReference type="InterPro" id="IPR036864">
    <property type="entry name" value="Zn2-C6_fun-type_DNA-bd_sf"/>
</dbReference>
<dbReference type="STRING" id="1849047.A0A3D8QPP1"/>
<evidence type="ECO:0000313" key="4">
    <source>
        <dbReference type="Proteomes" id="UP000256645"/>
    </source>
</evidence>